<keyword evidence="3" id="KW-1185">Reference proteome</keyword>
<keyword evidence="1" id="KW-1133">Transmembrane helix</keyword>
<evidence type="ECO:0000256" key="1">
    <source>
        <dbReference type="SAM" id="Phobius"/>
    </source>
</evidence>
<dbReference type="Proteomes" id="UP001597347">
    <property type="component" value="Unassembled WGS sequence"/>
</dbReference>
<dbReference type="InterPro" id="IPR021517">
    <property type="entry name" value="DUF3180"/>
</dbReference>
<proteinExistence type="predicted"/>
<sequence>MRRTSAALLLGLAVAGGAVGWLLQVALASAGRPVFVPPVGTWAVLYVIAVAVVLVALPVRRSVHAGRAGRPHRHRVDPFYAMRALMLAKASSILGAFALGMGLALVGYAVSRTGDIETPAFWPSALLGLGGLVMMVAGLVAESWCRIPPEDRTDLQRTGAPTR</sequence>
<gene>
    <name evidence="2" type="ORF">ACFSBI_12070</name>
</gene>
<reference evidence="3" key="1">
    <citation type="journal article" date="2019" name="Int. J. Syst. Evol. Microbiol.">
        <title>The Global Catalogue of Microorganisms (GCM) 10K type strain sequencing project: providing services to taxonomists for standard genome sequencing and annotation.</title>
        <authorList>
            <consortium name="The Broad Institute Genomics Platform"/>
            <consortium name="The Broad Institute Genome Sequencing Center for Infectious Disease"/>
            <person name="Wu L."/>
            <person name="Ma J."/>
        </authorList>
    </citation>
    <scope>NUCLEOTIDE SEQUENCE [LARGE SCALE GENOMIC DNA]</scope>
    <source>
        <strain evidence="3">CGMCC 1.12471</strain>
    </source>
</reference>
<accession>A0ABW4LFM7</accession>
<evidence type="ECO:0000313" key="3">
    <source>
        <dbReference type="Proteomes" id="UP001597347"/>
    </source>
</evidence>
<feature type="transmembrane region" description="Helical" evidence="1">
    <location>
        <begin position="40"/>
        <end position="59"/>
    </location>
</feature>
<name>A0ABW4LFM7_9MICO</name>
<keyword evidence="1" id="KW-0472">Membrane</keyword>
<dbReference type="EMBL" id="JBHUEA010000018">
    <property type="protein sequence ID" value="MFD1722286.1"/>
    <property type="molecule type" value="Genomic_DNA"/>
</dbReference>
<organism evidence="2 3">
    <name type="scientific">Amnibacterium endophyticum</name>
    <dbReference type="NCBI Taxonomy" id="2109337"/>
    <lineage>
        <taxon>Bacteria</taxon>
        <taxon>Bacillati</taxon>
        <taxon>Actinomycetota</taxon>
        <taxon>Actinomycetes</taxon>
        <taxon>Micrococcales</taxon>
        <taxon>Microbacteriaceae</taxon>
        <taxon>Amnibacterium</taxon>
    </lineage>
</organism>
<dbReference type="Pfam" id="PF11377">
    <property type="entry name" value="DUF3180"/>
    <property type="match status" value="1"/>
</dbReference>
<dbReference type="RefSeq" id="WP_377935256.1">
    <property type="nucleotide sequence ID" value="NZ_JBHUEA010000018.1"/>
</dbReference>
<feature type="transmembrane region" description="Helical" evidence="1">
    <location>
        <begin position="120"/>
        <end position="141"/>
    </location>
</feature>
<comment type="caution">
    <text evidence="2">The sequence shown here is derived from an EMBL/GenBank/DDBJ whole genome shotgun (WGS) entry which is preliminary data.</text>
</comment>
<protein>
    <submittedName>
        <fullName evidence="2">DUF3180 domain-containing protein</fullName>
    </submittedName>
</protein>
<keyword evidence="1" id="KW-0812">Transmembrane</keyword>
<evidence type="ECO:0000313" key="2">
    <source>
        <dbReference type="EMBL" id="MFD1722286.1"/>
    </source>
</evidence>
<feature type="transmembrane region" description="Helical" evidence="1">
    <location>
        <begin position="80"/>
        <end position="108"/>
    </location>
</feature>